<gene>
    <name evidence="2" type="ordered locus">MLP_01130</name>
</gene>
<dbReference type="InterPro" id="IPR016130">
    <property type="entry name" value="Tyr_Pase_AS"/>
</dbReference>
<protein>
    <recommendedName>
        <fullName evidence="1">Tyrosine specific protein phosphatases domain-containing protein</fullName>
    </recommendedName>
</protein>
<evidence type="ECO:0000313" key="3">
    <source>
        <dbReference type="Proteomes" id="UP000007947"/>
    </source>
</evidence>
<dbReference type="PROSITE" id="PS00383">
    <property type="entry name" value="TYR_PHOSPHATASE_1"/>
    <property type="match status" value="1"/>
</dbReference>
<accession>F5XGM0</accession>
<sequence length="275" mass="30100">MWIDMEGLVNLRDVGGMPTRDGGEISAGRLLRSDNLQGLTQSDIDRLLGIGLTDVVDLRSEYEVDSEGPGPLVAYPSVRIHQHSLFREWREGTGSAQPPELVEQRPEELPKELADELAEEALPWVDLAPSVQSDHPVASFYLSYLVDRPDSILASLRHIGEAQGATLVHCAAGKDRTGTIVALALSLAGAEPAAIVEDYAASSERMEAIIRRLAGSQTYAENLRGRPMSSHLSYPETMEAFLAYVDSEYGGVPRLLAQLGWTDDDSGRLRHKLLR</sequence>
<dbReference type="HOGENOM" id="CLU_057546_0_0_11"/>
<dbReference type="InterPro" id="IPR000387">
    <property type="entry name" value="Tyr_Pase_dom"/>
</dbReference>
<dbReference type="KEGG" id="mph:MLP_01130"/>
<dbReference type="Gene3D" id="3.90.190.10">
    <property type="entry name" value="Protein tyrosine phosphatase superfamily"/>
    <property type="match status" value="1"/>
</dbReference>
<evidence type="ECO:0000313" key="2">
    <source>
        <dbReference type="EMBL" id="BAK33127.1"/>
    </source>
</evidence>
<name>F5XGM0_MICPN</name>
<dbReference type="Pfam" id="PF13350">
    <property type="entry name" value="Y_phosphatase3"/>
    <property type="match status" value="1"/>
</dbReference>
<evidence type="ECO:0000259" key="1">
    <source>
        <dbReference type="PROSITE" id="PS50056"/>
    </source>
</evidence>
<feature type="domain" description="Tyrosine specific protein phosphatases" evidence="1">
    <location>
        <begin position="150"/>
        <end position="185"/>
    </location>
</feature>
<dbReference type="GO" id="GO:0004721">
    <property type="term" value="F:phosphoprotein phosphatase activity"/>
    <property type="evidence" value="ECO:0007669"/>
    <property type="project" value="InterPro"/>
</dbReference>
<dbReference type="InterPro" id="IPR029021">
    <property type="entry name" value="Prot-tyrosine_phosphatase-like"/>
</dbReference>
<dbReference type="AlphaFoldDB" id="F5XGM0"/>
<dbReference type="RefSeq" id="WP_013861016.1">
    <property type="nucleotide sequence ID" value="NC_015635.1"/>
</dbReference>
<dbReference type="SUPFAM" id="SSF52799">
    <property type="entry name" value="(Phosphotyrosine protein) phosphatases II"/>
    <property type="match status" value="1"/>
</dbReference>
<dbReference type="eggNOG" id="COG2365">
    <property type="taxonomic scope" value="Bacteria"/>
</dbReference>
<dbReference type="Proteomes" id="UP000007947">
    <property type="component" value="Chromosome"/>
</dbReference>
<proteinExistence type="predicted"/>
<dbReference type="STRING" id="1032480.MLP_01130"/>
<dbReference type="PROSITE" id="PS50056">
    <property type="entry name" value="TYR_PHOSPHATASE_2"/>
    <property type="match status" value="1"/>
</dbReference>
<dbReference type="OrthoDB" id="1188001at2"/>
<keyword evidence="3" id="KW-1185">Reference proteome</keyword>
<dbReference type="InterPro" id="IPR026893">
    <property type="entry name" value="Tyr/Ser_Pase_IphP-type"/>
</dbReference>
<reference evidence="2 3" key="1">
    <citation type="submission" date="2011-05" db="EMBL/GenBank/DDBJ databases">
        <title>Whole genome sequence of Microlunatus phosphovorus NM-1.</title>
        <authorList>
            <person name="Hosoyama A."/>
            <person name="Sasaki K."/>
            <person name="Harada T."/>
            <person name="Igarashi R."/>
            <person name="Kawakoshi A."/>
            <person name="Sasagawa M."/>
            <person name="Fukada J."/>
            <person name="Nakamura S."/>
            <person name="Katano Y."/>
            <person name="Hanada S."/>
            <person name="Kamagata Y."/>
            <person name="Nakamura N."/>
            <person name="Yamazaki S."/>
            <person name="Fujita N."/>
        </authorList>
    </citation>
    <scope>NUCLEOTIDE SEQUENCE [LARGE SCALE GENOMIC DNA]</scope>
    <source>
        <strain evidence="3">ATCC 700054 / DSM 10555 / JCM 9379 / NBRC 101784 / NCIMB 13414 / VKM Ac-1990 / NM-1</strain>
    </source>
</reference>
<dbReference type="EMBL" id="AP012204">
    <property type="protein sequence ID" value="BAK33127.1"/>
    <property type="molecule type" value="Genomic_DNA"/>
</dbReference>
<organism evidence="2 3">
    <name type="scientific">Microlunatus phosphovorus (strain ATCC 700054 / DSM 10555 / JCM 9379 / NBRC 101784 / NCIMB 13414 / VKM Ac-1990 / NM-1)</name>
    <dbReference type="NCBI Taxonomy" id="1032480"/>
    <lineage>
        <taxon>Bacteria</taxon>
        <taxon>Bacillati</taxon>
        <taxon>Actinomycetota</taxon>
        <taxon>Actinomycetes</taxon>
        <taxon>Propionibacteriales</taxon>
        <taxon>Propionibacteriaceae</taxon>
        <taxon>Microlunatus</taxon>
    </lineage>
</organism>